<dbReference type="PANTHER" id="PTHR11695">
    <property type="entry name" value="ALCOHOL DEHYDROGENASE RELATED"/>
    <property type="match status" value="1"/>
</dbReference>
<name>A0A6J5DS34_9BURK</name>
<accession>A0A6J5DS34</accession>
<keyword evidence="4" id="KW-1185">Reference proteome</keyword>
<dbReference type="SUPFAM" id="SSF51735">
    <property type="entry name" value="NAD(P)-binding Rossmann-fold domains"/>
    <property type="match status" value="1"/>
</dbReference>
<dbReference type="AlphaFoldDB" id="A0A6J5DS34"/>
<dbReference type="EMBL" id="CADIKH010000011">
    <property type="protein sequence ID" value="CAB3756427.1"/>
    <property type="molecule type" value="Genomic_DNA"/>
</dbReference>
<reference evidence="3 4" key="1">
    <citation type="submission" date="2020-04" db="EMBL/GenBank/DDBJ databases">
        <authorList>
            <person name="De Canck E."/>
        </authorList>
    </citation>
    <scope>NUCLEOTIDE SEQUENCE [LARGE SCALE GENOMIC DNA]</scope>
    <source>
        <strain evidence="3 4">LMG 29542</strain>
    </source>
</reference>
<keyword evidence="3" id="KW-0012">Acyltransferase</keyword>
<dbReference type="Gene3D" id="3.90.180.10">
    <property type="entry name" value="Medium-chain alcohol dehydrogenases, catalytic domain"/>
    <property type="match status" value="1"/>
</dbReference>
<proteinExistence type="predicted"/>
<dbReference type="InterPro" id="IPR011032">
    <property type="entry name" value="GroES-like_sf"/>
</dbReference>
<protein>
    <submittedName>
        <fullName evidence="3">Phenolphthiocerol synthesis polyketide synthase type I Pks15/1</fullName>
        <ecNumber evidence="3">2.3.1.41</ecNumber>
    </submittedName>
</protein>
<dbReference type="CDD" id="cd08272">
    <property type="entry name" value="MDR6"/>
    <property type="match status" value="1"/>
</dbReference>
<evidence type="ECO:0000313" key="4">
    <source>
        <dbReference type="Proteomes" id="UP000494363"/>
    </source>
</evidence>
<dbReference type="RefSeq" id="WP_175227107.1">
    <property type="nucleotide sequence ID" value="NZ_CADIKH010000011.1"/>
</dbReference>
<dbReference type="GO" id="GO:0008270">
    <property type="term" value="F:zinc ion binding"/>
    <property type="evidence" value="ECO:0007669"/>
    <property type="project" value="InterPro"/>
</dbReference>
<dbReference type="PANTHER" id="PTHR11695:SF294">
    <property type="entry name" value="RETICULON-4-INTERACTING PROTEIN 1, MITOCHONDRIAL"/>
    <property type="match status" value="1"/>
</dbReference>
<dbReference type="GO" id="GO:0004315">
    <property type="term" value="F:3-oxoacyl-[acyl-carrier-protein] synthase activity"/>
    <property type="evidence" value="ECO:0007669"/>
    <property type="project" value="UniProtKB-EC"/>
</dbReference>
<organism evidence="3 4">
    <name type="scientific">Paraburkholderia humisilvae</name>
    <dbReference type="NCBI Taxonomy" id="627669"/>
    <lineage>
        <taxon>Bacteria</taxon>
        <taxon>Pseudomonadati</taxon>
        <taxon>Pseudomonadota</taxon>
        <taxon>Betaproteobacteria</taxon>
        <taxon>Burkholderiales</taxon>
        <taxon>Burkholderiaceae</taxon>
        <taxon>Paraburkholderia</taxon>
    </lineage>
</organism>
<dbReference type="EC" id="2.3.1.41" evidence="3"/>
<keyword evidence="3" id="KW-0808">Transferase</keyword>
<feature type="domain" description="Enoyl reductase (ER)" evidence="2">
    <location>
        <begin position="7"/>
        <end position="323"/>
    </location>
</feature>
<dbReference type="SUPFAM" id="SSF50129">
    <property type="entry name" value="GroES-like"/>
    <property type="match status" value="1"/>
</dbReference>
<dbReference type="InterPro" id="IPR036291">
    <property type="entry name" value="NAD(P)-bd_dom_sf"/>
</dbReference>
<dbReference type="InterPro" id="IPR013154">
    <property type="entry name" value="ADH-like_N"/>
</dbReference>
<dbReference type="InterPro" id="IPR002364">
    <property type="entry name" value="Quin_OxRdtase/zeta-crystal_CS"/>
</dbReference>
<keyword evidence="1" id="KW-0560">Oxidoreductase</keyword>
<dbReference type="InterPro" id="IPR020843">
    <property type="entry name" value="ER"/>
</dbReference>
<gene>
    <name evidence="3" type="ORF">LMG29542_02863</name>
</gene>
<dbReference type="InterPro" id="IPR050700">
    <property type="entry name" value="YIM1/Zinc_Alcohol_DH_Fams"/>
</dbReference>
<dbReference type="Pfam" id="PF00107">
    <property type="entry name" value="ADH_zinc_N"/>
    <property type="match status" value="1"/>
</dbReference>
<dbReference type="Proteomes" id="UP000494363">
    <property type="component" value="Unassembled WGS sequence"/>
</dbReference>
<dbReference type="InterPro" id="IPR013149">
    <property type="entry name" value="ADH-like_C"/>
</dbReference>
<dbReference type="GO" id="GO:0016491">
    <property type="term" value="F:oxidoreductase activity"/>
    <property type="evidence" value="ECO:0007669"/>
    <property type="project" value="UniProtKB-KW"/>
</dbReference>
<dbReference type="SMART" id="SM00829">
    <property type="entry name" value="PKS_ER"/>
    <property type="match status" value="1"/>
</dbReference>
<evidence type="ECO:0000313" key="3">
    <source>
        <dbReference type="EMBL" id="CAB3756427.1"/>
    </source>
</evidence>
<evidence type="ECO:0000259" key="2">
    <source>
        <dbReference type="SMART" id="SM00829"/>
    </source>
</evidence>
<sequence length="329" mass="34449">MRALILDTYDNGRFRDANIEARSAANGELQIRVHASGVNPIDYKIRQGKAPFAAPALPAVLGTDVAGVVTEVGAGVKGFAVGDEVYGLAGGVRGLPGSLAEFMTVDAAFIAKKPANLTMREAAALPLVALTAWEGLVDRANLNPGQTVLVQGGAGGVGHVVVQIAKALGADVYATASTKKLDLVRALGATPIDYTNTTIEQYIQKYTNGKGFDIVYDTVGGDTLEASLGATCAYGHVVSCAAYENHNLAISSFRCADISGVFVLYPMLSGERHAHHGAILREIAQLAEAGKVRPVLDSRRFTFDTAMDAHRAVETGANIKVVIDVVTNA</sequence>
<dbReference type="Pfam" id="PF08240">
    <property type="entry name" value="ADH_N"/>
    <property type="match status" value="1"/>
</dbReference>
<dbReference type="Gene3D" id="3.40.50.720">
    <property type="entry name" value="NAD(P)-binding Rossmann-like Domain"/>
    <property type="match status" value="1"/>
</dbReference>
<dbReference type="PROSITE" id="PS01162">
    <property type="entry name" value="QOR_ZETA_CRYSTAL"/>
    <property type="match status" value="1"/>
</dbReference>
<evidence type="ECO:0000256" key="1">
    <source>
        <dbReference type="ARBA" id="ARBA00023002"/>
    </source>
</evidence>